<dbReference type="PANTHER" id="PTHR33112:SF10">
    <property type="entry name" value="TOL"/>
    <property type="match status" value="1"/>
</dbReference>
<protein>
    <submittedName>
        <fullName evidence="2">HET-domain-containing protein</fullName>
    </submittedName>
</protein>
<dbReference type="PANTHER" id="PTHR33112">
    <property type="entry name" value="DOMAIN PROTEIN, PUTATIVE-RELATED"/>
    <property type="match status" value="1"/>
</dbReference>
<dbReference type="OrthoDB" id="3486565at2759"/>
<dbReference type="AlphaFoldDB" id="A0A6A5KRJ6"/>
<accession>A0A6A5KRJ6</accession>
<reference evidence="2" key="1">
    <citation type="submission" date="2020-01" db="EMBL/GenBank/DDBJ databases">
        <authorList>
            <consortium name="DOE Joint Genome Institute"/>
            <person name="Haridas S."/>
            <person name="Albert R."/>
            <person name="Binder M."/>
            <person name="Bloem J."/>
            <person name="Labutti K."/>
            <person name="Salamov A."/>
            <person name="Andreopoulos B."/>
            <person name="Baker S.E."/>
            <person name="Barry K."/>
            <person name="Bills G."/>
            <person name="Bluhm B.H."/>
            <person name="Cannon C."/>
            <person name="Castanera R."/>
            <person name="Culley D.E."/>
            <person name="Daum C."/>
            <person name="Ezra D."/>
            <person name="Gonzalez J.B."/>
            <person name="Henrissat B."/>
            <person name="Kuo A."/>
            <person name="Liang C."/>
            <person name="Lipzen A."/>
            <person name="Lutzoni F."/>
            <person name="Magnuson J."/>
            <person name="Mondo S."/>
            <person name="Nolan M."/>
            <person name="Ohm R."/>
            <person name="Pangilinan J."/>
            <person name="Park H.-J."/>
            <person name="Ramirez L."/>
            <person name="Alfaro M."/>
            <person name="Sun H."/>
            <person name="Tritt A."/>
            <person name="Yoshinaga Y."/>
            <person name="Zwiers L.-H."/>
            <person name="Turgeon B.G."/>
            <person name="Goodwin S.B."/>
            <person name="Spatafora J.W."/>
            <person name="Crous P.W."/>
            <person name="Grigoriev I.V."/>
        </authorList>
    </citation>
    <scope>NUCLEOTIDE SEQUENCE</scope>
    <source>
        <strain evidence="2">P77</strain>
    </source>
</reference>
<organism evidence="2 3">
    <name type="scientific">Decorospora gaudefroyi</name>
    <dbReference type="NCBI Taxonomy" id="184978"/>
    <lineage>
        <taxon>Eukaryota</taxon>
        <taxon>Fungi</taxon>
        <taxon>Dikarya</taxon>
        <taxon>Ascomycota</taxon>
        <taxon>Pezizomycotina</taxon>
        <taxon>Dothideomycetes</taxon>
        <taxon>Pleosporomycetidae</taxon>
        <taxon>Pleosporales</taxon>
        <taxon>Pleosporineae</taxon>
        <taxon>Pleosporaceae</taxon>
        <taxon>Decorospora</taxon>
    </lineage>
</organism>
<evidence type="ECO:0000313" key="2">
    <source>
        <dbReference type="EMBL" id="KAF1838732.1"/>
    </source>
</evidence>
<feature type="domain" description="Heterokaryon incompatibility" evidence="1">
    <location>
        <begin position="96"/>
        <end position="253"/>
    </location>
</feature>
<keyword evidence="3" id="KW-1185">Reference proteome</keyword>
<dbReference type="InterPro" id="IPR010730">
    <property type="entry name" value="HET"/>
</dbReference>
<dbReference type="EMBL" id="ML975249">
    <property type="protein sequence ID" value="KAF1838732.1"/>
    <property type="molecule type" value="Genomic_DNA"/>
</dbReference>
<name>A0A6A5KRJ6_9PLEO</name>
<dbReference type="Proteomes" id="UP000800040">
    <property type="component" value="Unassembled WGS sequence"/>
</dbReference>
<proteinExistence type="predicted"/>
<gene>
    <name evidence="2" type="ORF">BDW02DRAFT_336387</name>
</gene>
<sequence length="588" mass="65729">MWRLAAWYAWTTDLQTYEYLPALPETCLPSGSDTNTGSSSSLSRIKTWLDICTSSHPACSQAGSQPPPLPTRVIAVGQKGSSRCHLVSGKKKHGYYATLSHCWGDSKNRPLTTTEQTLRSRQQGIEDEELPKTFQHAVQVCREIGIEYLWIDSLCIIQEQESQEDWAKEAPRMGLVYGNSMLTLSAAAAANSTQGCFEERLGLVFWPCPVVLSGQACYLSRYPTQEEELHGNPGDLERTLRNSLARRAWVLQEQVLSCRSIIFFEDRLIWRCATLSTNEKYPLGIPHAPNISVDNQRLMHCIINGIASFMPKDLGVDIYTCWYRMLEDFTHRSLTYDEDRLPAIAGIAKRFGVIVNDSYHAGLWRRDMILGLLWHPTSSSPTQTTKSARAPSWSWASLNCGVNYLHLLSAGSDAGRIPFSPLVDILEVSDPTTCENHPFGVTSKASLKLLGVLLTVVEDDHEDSGLALAENATRFAGNIEDYSQDISRWHSDSPAQTALVCLPVCVRHDPYHQGIRGDGELYKASWEKSLKTGVDEFKQFNRLFCLVLQAIEGKQGTYSRVGTCTIGKHKTIEISRMAFGERRSLTIV</sequence>
<dbReference type="Pfam" id="PF06985">
    <property type="entry name" value="HET"/>
    <property type="match status" value="1"/>
</dbReference>
<evidence type="ECO:0000313" key="3">
    <source>
        <dbReference type="Proteomes" id="UP000800040"/>
    </source>
</evidence>
<evidence type="ECO:0000259" key="1">
    <source>
        <dbReference type="Pfam" id="PF06985"/>
    </source>
</evidence>